<dbReference type="STRING" id="1458985.BJP34_11820"/>
<reference evidence="2" key="1">
    <citation type="submission" date="2016-10" db="EMBL/GenBank/DDBJ databases">
        <title>Comparative genomics uncovers the prolific and rare metabolic potential of the cyanobacterial genus Moorea.</title>
        <authorList>
            <person name="Leao T."/>
            <person name="Castelao G."/>
            <person name="Korobeynikov A."/>
            <person name="Monroe E.A."/>
            <person name="Podell S."/>
            <person name="Glukhov E."/>
            <person name="Allen E."/>
            <person name="Gerwick W.H."/>
            <person name="Gerwick L."/>
        </authorList>
    </citation>
    <scope>NUCLEOTIDE SEQUENCE [LARGE SCALE GENOMIC DNA]</scope>
    <source>
        <strain evidence="2">PAL-8-15-08-1</strain>
    </source>
</reference>
<gene>
    <name evidence="1" type="ORF">BJP34_11820</name>
</gene>
<dbReference type="RefSeq" id="WP_070392524.1">
    <property type="nucleotide sequence ID" value="NZ_CP017599.1"/>
</dbReference>
<organism evidence="1 2">
    <name type="scientific">Moorena producens PAL-8-15-08-1</name>
    <dbReference type="NCBI Taxonomy" id="1458985"/>
    <lineage>
        <taxon>Bacteria</taxon>
        <taxon>Bacillati</taxon>
        <taxon>Cyanobacteriota</taxon>
        <taxon>Cyanophyceae</taxon>
        <taxon>Coleofasciculales</taxon>
        <taxon>Coleofasciculaceae</taxon>
        <taxon>Moorena</taxon>
    </lineage>
</organism>
<dbReference type="Proteomes" id="UP000177870">
    <property type="component" value="Chromosome"/>
</dbReference>
<protein>
    <submittedName>
        <fullName evidence="1">Uncharacterized protein</fullName>
    </submittedName>
</protein>
<proteinExistence type="predicted"/>
<accession>A0A1D8TR52</accession>
<evidence type="ECO:0000313" key="1">
    <source>
        <dbReference type="EMBL" id="AOX00053.1"/>
    </source>
</evidence>
<sequence length="66" mass="7444">MFPLPDVRNQALTELQTRAVVELYVETRSIPKTVEIAWDTTKTGRKDSIYKQAHALVTQLASLKAT</sequence>
<dbReference type="EMBL" id="CP017599">
    <property type="protein sequence ID" value="AOX00053.1"/>
    <property type="molecule type" value="Genomic_DNA"/>
</dbReference>
<dbReference type="KEGG" id="mpro:BJP34_11820"/>
<evidence type="ECO:0000313" key="2">
    <source>
        <dbReference type="Proteomes" id="UP000177870"/>
    </source>
</evidence>
<dbReference type="AlphaFoldDB" id="A0A1D8TR52"/>
<name>A0A1D8TR52_9CYAN</name>